<gene>
    <name evidence="7" type="ORF">DSL64_01385</name>
</gene>
<dbReference type="InterPro" id="IPR039425">
    <property type="entry name" value="RNA_pol_sigma-70-like"/>
</dbReference>
<dbReference type="InterPro" id="IPR013325">
    <property type="entry name" value="RNA_pol_sigma_r2"/>
</dbReference>
<dbReference type="PANTHER" id="PTHR43133">
    <property type="entry name" value="RNA POLYMERASE ECF-TYPE SIGMA FACTO"/>
    <property type="match status" value="1"/>
</dbReference>
<evidence type="ECO:0000256" key="4">
    <source>
        <dbReference type="ARBA" id="ARBA00023163"/>
    </source>
</evidence>
<keyword evidence="3" id="KW-0731">Sigma factor</keyword>
<evidence type="ECO:0000259" key="5">
    <source>
        <dbReference type="Pfam" id="PF04542"/>
    </source>
</evidence>
<dbReference type="SUPFAM" id="SSF88659">
    <property type="entry name" value="Sigma3 and sigma4 domains of RNA polymerase sigma factors"/>
    <property type="match status" value="1"/>
</dbReference>
<evidence type="ECO:0000259" key="6">
    <source>
        <dbReference type="Pfam" id="PF08281"/>
    </source>
</evidence>
<keyword evidence="2" id="KW-0805">Transcription regulation</keyword>
<dbReference type="GO" id="GO:0016987">
    <property type="term" value="F:sigma factor activity"/>
    <property type="evidence" value="ECO:0007669"/>
    <property type="project" value="UniProtKB-KW"/>
</dbReference>
<evidence type="ECO:0000256" key="2">
    <source>
        <dbReference type="ARBA" id="ARBA00023015"/>
    </source>
</evidence>
<evidence type="ECO:0000313" key="8">
    <source>
        <dbReference type="Proteomes" id="UP000256373"/>
    </source>
</evidence>
<reference evidence="7 8" key="1">
    <citation type="submission" date="2018-07" db="EMBL/GenBank/DDBJ databases">
        <title>Dyadobacter roseus sp. nov., isolated from rose rhizosphere soil.</title>
        <authorList>
            <person name="Chen L."/>
        </authorList>
    </citation>
    <scope>NUCLEOTIDE SEQUENCE [LARGE SCALE GENOMIC DNA]</scope>
    <source>
        <strain evidence="7 8">RS19</strain>
    </source>
</reference>
<dbReference type="GO" id="GO:0003677">
    <property type="term" value="F:DNA binding"/>
    <property type="evidence" value="ECO:0007669"/>
    <property type="project" value="InterPro"/>
</dbReference>
<dbReference type="NCBIfam" id="TIGR02985">
    <property type="entry name" value="Sig70_bacteroi1"/>
    <property type="match status" value="1"/>
</dbReference>
<dbReference type="OrthoDB" id="665113at2"/>
<dbReference type="PANTHER" id="PTHR43133:SF46">
    <property type="entry name" value="RNA POLYMERASE SIGMA-70 FACTOR ECF SUBFAMILY"/>
    <property type="match status" value="1"/>
</dbReference>
<dbReference type="InterPro" id="IPR036388">
    <property type="entry name" value="WH-like_DNA-bd_sf"/>
</dbReference>
<dbReference type="SUPFAM" id="SSF88946">
    <property type="entry name" value="Sigma2 domain of RNA polymerase sigma factors"/>
    <property type="match status" value="1"/>
</dbReference>
<evidence type="ECO:0000256" key="3">
    <source>
        <dbReference type="ARBA" id="ARBA00023082"/>
    </source>
</evidence>
<sequence length="191" mass="22301">MSDPHIISAAVQEQRAAIVSQRDFENLYKQYAPFLLRVCQALCHDENLAADMMQEVFCSIWDRRTTISVKGSWENYLYRCAKYQYYNHQRSLSRFRTVQDSVFAASDESDDSTQEHIEYRELTHNVNQLVEQLPDQCRKVYQMSRGEGLNTAEISKELSLSEKTVKNHLTKALGFLRRNIEALFAFIFLIS</sequence>
<dbReference type="EMBL" id="QNUL01000001">
    <property type="protein sequence ID" value="REA64234.1"/>
    <property type="molecule type" value="Genomic_DNA"/>
</dbReference>
<comment type="similarity">
    <text evidence="1">Belongs to the sigma-70 factor family. ECF subfamily.</text>
</comment>
<feature type="domain" description="RNA polymerase sigma factor 70 region 4 type 2" evidence="6">
    <location>
        <begin position="126"/>
        <end position="174"/>
    </location>
</feature>
<evidence type="ECO:0000313" key="7">
    <source>
        <dbReference type="EMBL" id="REA64234.1"/>
    </source>
</evidence>
<accession>A0A3D8YHF2</accession>
<organism evidence="7 8">
    <name type="scientific">Dyadobacter luteus</name>
    <dbReference type="NCBI Taxonomy" id="2259619"/>
    <lineage>
        <taxon>Bacteria</taxon>
        <taxon>Pseudomonadati</taxon>
        <taxon>Bacteroidota</taxon>
        <taxon>Cytophagia</taxon>
        <taxon>Cytophagales</taxon>
        <taxon>Spirosomataceae</taxon>
        <taxon>Dyadobacter</taxon>
    </lineage>
</organism>
<protein>
    <recommendedName>
        <fullName evidence="9">RNA polymerase sigma-70 factor</fullName>
    </recommendedName>
</protein>
<dbReference type="Pfam" id="PF08281">
    <property type="entry name" value="Sigma70_r4_2"/>
    <property type="match status" value="1"/>
</dbReference>
<dbReference type="AlphaFoldDB" id="A0A3D8YHF2"/>
<feature type="domain" description="RNA polymerase sigma-70 region 2" evidence="5">
    <location>
        <begin position="27"/>
        <end position="94"/>
    </location>
</feature>
<evidence type="ECO:0008006" key="9">
    <source>
        <dbReference type="Google" id="ProtNLM"/>
    </source>
</evidence>
<dbReference type="Gene3D" id="1.10.10.10">
    <property type="entry name" value="Winged helix-like DNA-binding domain superfamily/Winged helix DNA-binding domain"/>
    <property type="match status" value="1"/>
</dbReference>
<dbReference type="InterPro" id="IPR013324">
    <property type="entry name" value="RNA_pol_sigma_r3/r4-like"/>
</dbReference>
<evidence type="ECO:0000256" key="1">
    <source>
        <dbReference type="ARBA" id="ARBA00010641"/>
    </source>
</evidence>
<comment type="caution">
    <text evidence="7">The sequence shown here is derived from an EMBL/GenBank/DDBJ whole genome shotgun (WGS) entry which is preliminary data.</text>
</comment>
<dbReference type="InterPro" id="IPR007627">
    <property type="entry name" value="RNA_pol_sigma70_r2"/>
</dbReference>
<dbReference type="Proteomes" id="UP000256373">
    <property type="component" value="Unassembled WGS sequence"/>
</dbReference>
<dbReference type="InterPro" id="IPR013249">
    <property type="entry name" value="RNA_pol_sigma70_r4_t2"/>
</dbReference>
<dbReference type="InterPro" id="IPR014327">
    <property type="entry name" value="RNA_pol_sigma70_bacteroid"/>
</dbReference>
<dbReference type="Pfam" id="PF04542">
    <property type="entry name" value="Sigma70_r2"/>
    <property type="match status" value="1"/>
</dbReference>
<proteinExistence type="inferred from homology"/>
<dbReference type="GO" id="GO:0006352">
    <property type="term" value="P:DNA-templated transcription initiation"/>
    <property type="evidence" value="ECO:0007669"/>
    <property type="project" value="InterPro"/>
</dbReference>
<keyword evidence="8" id="KW-1185">Reference proteome</keyword>
<dbReference type="RefSeq" id="WP_115828842.1">
    <property type="nucleotide sequence ID" value="NZ_QNUL01000001.1"/>
</dbReference>
<keyword evidence="4" id="KW-0804">Transcription</keyword>
<name>A0A3D8YHF2_9BACT</name>
<dbReference type="NCBIfam" id="TIGR02937">
    <property type="entry name" value="sigma70-ECF"/>
    <property type="match status" value="1"/>
</dbReference>
<dbReference type="Gene3D" id="1.10.1740.10">
    <property type="match status" value="1"/>
</dbReference>
<dbReference type="InterPro" id="IPR014284">
    <property type="entry name" value="RNA_pol_sigma-70_dom"/>
</dbReference>